<evidence type="ECO:0000256" key="3">
    <source>
        <dbReference type="ARBA" id="ARBA00022833"/>
    </source>
</evidence>
<keyword evidence="2" id="KW-0863">Zinc-finger</keyword>
<protein>
    <recommendedName>
        <fullName evidence="4">E3 ubiquitin-protein ligase Sina-like RING finger domain-containing protein</fullName>
    </recommendedName>
</protein>
<organism evidence="5 6">
    <name type="scientific">Bemisia tabaci</name>
    <name type="common">Sweetpotato whitefly</name>
    <name type="synonym">Aleurodes tabaci</name>
    <dbReference type="NCBI Taxonomy" id="7038"/>
    <lineage>
        <taxon>Eukaryota</taxon>
        <taxon>Metazoa</taxon>
        <taxon>Ecdysozoa</taxon>
        <taxon>Arthropoda</taxon>
        <taxon>Hexapoda</taxon>
        <taxon>Insecta</taxon>
        <taxon>Pterygota</taxon>
        <taxon>Neoptera</taxon>
        <taxon>Paraneoptera</taxon>
        <taxon>Hemiptera</taxon>
        <taxon>Sternorrhyncha</taxon>
        <taxon>Aleyrodoidea</taxon>
        <taxon>Aleyrodidae</taxon>
        <taxon>Aleyrodinae</taxon>
        <taxon>Bemisia</taxon>
    </lineage>
</organism>
<keyword evidence="1" id="KW-0479">Metal-binding</keyword>
<dbReference type="Pfam" id="PF21362">
    <property type="entry name" value="Sina_RING"/>
    <property type="match status" value="1"/>
</dbReference>
<evidence type="ECO:0000313" key="5">
    <source>
        <dbReference type="EMBL" id="CAH0393256.1"/>
    </source>
</evidence>
<dbReference type="InterPro" id="IPR049548">
    <property type="entry name" value="Sina-like_RING"/>
</dbReference>
<gene>
    <name evidence="5" type="ORF">BEMITA_LOCUS11679</name>
</gene>
<keyword evidence="3" id="KW-0862">Zinc</keyword>
<dbReference type="AlphaFoldDB" id="A0A9P0AHX7"/>
<sequence>MNAKTFRKEVLAKWEECETCPVCYFRCEPPFKKCRNGHLTCEICLQSLTKCSTCRCPSLRMINDTVLESLHETLCLPPTGRRKYSLKKPNSMAPELPAEGQDPYGLAALSILQLNKRIRLAETVIYMGTFVAAKSCNMEGHDVNLTLEESTYTERFILHKRIKGEHEAVDALPFTLKHGSFQKNCIQKFDEKSGCNDLHNSAKESFVDNNYPISLEIEGNSRKYTQLRKAEDVFDYDGFIDPALLQVTNQEEGMTLHISEKIRVQYERHTSLILDPKLKPCIVKNSADGRFKFDLYSESFRTNGSMKTHSSKAQSKLQSFTSATSVISIESA</sequence>
<dbReference type="GO" id="GO:0008270">
    <property type="term" value="F:zinc ion binding"/>
    <property type="evidence" value="ECO:0007669"/>
    <property type="project" value="UniProtKB-KW"/>
</dbReference>
<reference evidence="5" key="1">
    <citation type="submission" date="2021-12" db="EMBL/GenBank/DDBJ databases">
        <authorList>
            <person name="King R."/>
        </authorList>
    </citation>
    <scope>NUCLEOTIDE SEQUENCE</scope>
</reference>
<evidence type="ECO:0000313" key="6">
    <source>
        <dbReference type="Proteomes" id="UP001152759"/>
    </source>
</evidence>
<evidence type="ECO:0000256" key="1">
    <source>
        <dbReference type="ARBA" id="ARBA00022723"/>
    </source>
</evidence>
<evidence type="ECO:0000259" key="4">
    <source>
        <dbReference type="Pfam" id="PF21362"/>
    </source>
</evidence>
<feature type="domain" description="E3 ubiquitin-protein ligase Sina-like RING finger" evidence="4">
    <location>
        <begin position="20"/>
        <end position="54"/>
    </location>
</feature>
<accession>A0A9P0AHX7</accession>
<keyword evidence="6" id="KW-1185">Reference proteome</keyword>
<proteinExistence type="predicted"/>
<dbReference type="Proteomes" id="UP001152759">
    <property type="component" value="Chromosome 7"/>
</dbReference>
<name>A0A9P0AHX7_BEMTA</name>
<dbReference type="EMBL" id="OU963868">
    <property type="protein sequence ID" value="CAH0393256.1"/>
    <property type="molecule type" value="Genomic_DNA"/>
</dbReference>
<evidence type="ECO:0000256" key="2">
    <source>
        <dbReference type="ARBA" id="ARBA00022771"/>
    </source>
</evidence>